<organism evidence="2 3">
    <name type="scientific">Streptosporangium canum</name>
    <dbReference type="NCBI Taxonomy" id="324952"/>
    <lineage>
        <taxon>Bacteria</taxon>
        <taxon>Bacillati</taxon>
        <taxon>Actinomycetota</taxon>
        <taxon>Actinomycetes</taxon>
        <taxon>Streptosporangiales</taxon>
        <taxon>Streptosporangiaceae</taxon>
        <taxon>Streptosporangium</taxon>
    </lineage>
</organism>
<evidence type="ECO:0000313" key="2">
    <source>
        <dbReference type="EMBL" id="SFI39712.1"/>
    </source>
</evidence>
<dbReference type="EMBL" id="FOQY01000003">
    <property type="protein sequence ID" value="SFI39712.1"/>
    <property type="molecule type" value="Genomic_DNA"/>
</dbReference>
<sequence>MDLVGAWRLVEWRIAHAGGRISHPFGRDATGLLCYTSDGYMSATVARAGRPPLRGGGPRQACPQERAEAFASFFCCSGRYEARDGQVAHDVEMALDPAVSGTIQIHELNFEGDRLILAAVEDGGWHTLIWRRG</sequence>
<reference evidence="3" key="1">
    <citation type="submission" date="2016-10" db="EMBL/GenBank/DDBJ databases">
        <authorList>
            <person name="Varghese N."/>
            <person name="Submissions S."/>
        </authorList>
    </citation>
    <scope>NUCLEOTIDE SEQUENCE [LARGE SCALE GENOMIC DNA]</scope>
    <source>
        <strain evidence="3">CGMCC 4.2126</strain>
    </source>
</reference>
<dbReference type="Pfam" id="PF13924">
    <property type="entry name" value="Lipocalin_5"/>
    <property type="match status" value="1"/>
</dbReference>
<dbReference type="RefSeq" id="WP_093885811.1">
    <property type="nucleotide sequence ID" value="NZ_FOQY01000003.1"/>
</dbReference>
<dbReference type="GeneID" id="96296808"/>
<gene>
    <name evidence="2" type="ORF">SAMN05216275_10331</name>
</gene>
<accession>A0A1I3HVM6</accession>
<protein>
    <submittedName>
        <fullName evidence="2">Lipocalin-like domain-containing protein</fullName>
    </submittedName>
</protein>
<feature type="domain" description="Lipocalin-like" evidence="1">
    <location>
        <begin position="4"/>
        <end position="132"/>
    </location>
</feature>
<proteinExistence type="predicted"/>
<keyword evidence="3" id="KW-1185">Reference proteome</keyword>
<dbReference type="Proteomes" id="UP000199111">
    <property type="component" value="Unassembled WGS sequence"/>
</dbReference>
<name>A0A1I3HVM6_9ACTN</name>
<evidence type="ECO:0000313" key="3">
    <source>
        <dbReference type="Proteomes" id="UP000199111"/>
    </source>
</evidence>
<dbReference type="AlphaFoldDB" id="A0A1I3HVM6"/>
<evidence type="ECO:0000259" key="1">
    <source>
        <dbReference type="Pfam" id="PF13924"/>
    </source>
</evidence>
<dbReference type="InterPro" id="IPR024311">
    <property type="entry name" value="Lipocalin-like"/>
</dbReference>